<keyword evidence="2" id="KW-1003">Cell membrane</keyword>
<protein>
    <recommendedName>
        <fullName evidence="7">TRAP transporter large permease protein</fullName>
    </recommendedName>
</protein>
<comment type="subunit">
    <text evidence="7">The complex comprises the extracytoplasmic solute receptor protein and the two transmembrane proteins.</text>
</comment>
<evidence type="ECO:0000256" key="4">
    <source>
        <dbReference type="ARBA" id="ARBA00022692"/>
    </source>
</evidence>
<feature type="transmembrane region" description="Helical" evidence="7">
    <location>
        <begin position="6"/>
        <end position="38"/>
    </location>
</feature>
<dbReference type="NCBIfam" id="TIGR00786">
    <property type="entry name" value="dctM"/>
    <property type="match status" value="1"/>
</dbReference>
<evidence type="ECO:0000256" key="3">
    <source>
        <dbReference type="ARBA" id="ARBA00022519"/>
    </source>
</evidence>
<keyword evidence="4 7" id="KW-0812">Transmembrane</keyword>
<feature type="transmembrane region" description="Helical" evidence="7">
    <location>
        <begin position="220"/>
        <end position="242"/>
    </location>
</feature>
<dbReference type="InterPro" id="IPR010656">
    <property type="entry name" value="DctM"/>
</dbReference>
<keyword evidence="5 7" id="KW-1133">Transmembrane helix</keyword>
<dbReference type="RefSeq" id="WP_371434361.1">
    <property type="nucleotide sequence ID" value="NZ_JBHSRS010000083.1"/>
</dbReference>
<evidence type="ECO:0000256" key="6">
    <source>
        <dbReference type="ARBA" id="ARBA00023136"/>
    </source>
</evidence>
<proteinExistence type="inferred from homology"/>
<feature type="transmembrane region" description="Helical" evidence="7">
    <location>
        <begin position="100"/>
        <end position="125"/>
    </location>
</feature>
<feature type="transmembrane region" description="Helical" evidence="7">
    <location>
        <begin position="278"/>
        <end position="301"/>
    </location>
</feature>
<feature type="transmembrane region" description="Helical" evidence="7">
    <location>
        <begin position="59"/>
        <end position="80"/>
    </location>
</feature>
<evidence type="ECO:0000256" key="1">
    <source>
        <dbReference type="ARBA" id="ARBA00004429"/>
    </source>
</evidence>
<accession>A0ABW1U1A4</accession>
<feature type="transmembrane region" description="Helical" evidence="7">
    <location>
        <begin position="365"/>
        <end position="388"/>
    </location>
</feature>
<feature type="transmembrane region" description="Helical" evidence="7">
    <location>
        <begin position="307"/>
        <end position="333"/>
    </location>
</feature>
<evidence type="ECO:0000256" key="7">
    <source>
        <dbReference type="RuleBase" id="RU369079"/>
    </source>
</evidence>
<comment type="subcellular location">
    <subcellularLocation>
        <location evidence="1 7">Cell inner membrane</location>
        <topology evidence="1 7">Multi-pass membrane protein</topology>
    </subcellularLocation>
</comment>
<name>A0ABW1U1A4_9BURK</name>
<reference evidence="10" key="1">
    <citation type="journal article" date="2019" name="Int. J. Syst. Evol. Microbiol.">
        <title>The Global Catalogue of Microorganisms (GCM) 10K type strain sequencing project: providing services to taxonomists for standard genome sequencing and annotation.</title>
        <authorList>
            <consortium name="The Broad Institute Genomics Platform"/>
            <consortium name="The Broad Institute Genome Sequencing Center for Infectious Disease"/>
            <person name="Wu L."/>
            <person name="Ma J."/>
        </authorList>
    </citation>
    <scope>NUCLEOTIDE SEQUENCE [LARGE SCALE GENOMIC DNA]</scope>
    <source>
        <strain evidence="10">CCUG 39402</strain>
    </source>
</reference>
<dbReference type="Pfam" id="PF06808">
    <property type="entry name" value="DctM"/>
    <property type="match status" value="1"/>
</dbReference>
<keyword evidence="6 7" id="KW-0472">Membrane</keyword>
<keyword evidence="7" id="KW-0813">Transport</keyword>
<evidence type="ECO:0000256" key="5">
    <source>
        <dbReference type="ARBA" id="ARBA00022989"/>
    </source>
</evidence>
<dbReference type="InterPro" id="IPR004681">
    <property type="entry name" value="TRAP_DctM"/>
</dbReference>
<dbReference type="PANTHER" id="PTHR33362">
    <property type="entry name" value="SIALIC ACID TRAP TRANSPORTER PERMEASE PROTEIN SIAT-RELATED"/>
    <property type="match status" value="1"/>
</dbReference>
<feature type="transmembrane region" description="Helical" evidence="7">
    <location>
        <begin position="408"/>
        <end position="428"/>
    </location>
</feature>
<dbReference type="PIRSF" id="PIRSF006066">
    <property type="entry name" value="HI0050"/>
    <property type="match status" value="1"/>
</dbReference>
<feature type="transmembrane region" description="Helical" evidence="7">
    <location>
        <begin position="340"/>
        <end position="359"/>
    </location>
</feature>
<comment type="caution">
    <text evidence="9">The sequence shown here is derived from an EMBL/GenBank/DDBJ whole genome shotgun (WGS) entry which is preliminary data.</text>
</comment>
<evidence type="ECO:0000259" key="8">
    <source>
        <dbReference type="Pfam" id="PF06808"/>
    </source>
</evidence>
<comment type="function">
    <text evidence="7">Part of the tripartite ATP-independent periplasmic (TRAP) transport system.</text>
</comment>
<dbReference type="PANTHER" id="PTHR33362:SF5">
    <property type="entry name" value="C4-DICARBOXYLATE TRAP TRANSPORTER LARGE PERMEASE PROTEIN DCTM"/>
    <property type="match status" value="1"/>
</dbReference>
<keyword evidence="3 7" id="KW-0997">Cell inner membrane</keyword>
<feature type="transmembrane region" description="Helical" evidence="7">
    <location>
        <begin position="137"/>
        <end position="156"/>
    </location>
</feature>
<evidence type="ECO:0000256" key="2">
    <source>
        <dbReference type="ARBA" id="ARBA00022475"/>
    </source>
</evidence>
<gene>
    <name evidence="9" type="ORF">ACFQND_20885</name>
</gene>
<feature type="transmembrane region" description="Helical" evidence="7">
    <location>
        <begin position="248"/>
        <end position="266"/>
    </location>
</feature>
<comment type="similarity">
    <text evidence="7">Belongs to the TRAP transporter large permease family.</text>
</comment>
<evidence type="ECO:0000313" key="9">
    <source>
        <dbReference type="EMBL" id="MFC6283691.1"/>
    </source>
</evidence>
<keyword evidence="10" id="KW-1185">Reference proteome</keyword>
<evidence type="ECO:0000313" key="10">
    <source>
        <dbReference type="Proteomes" id="UP001596270"/>
    </source>
</evidence>
<dbReference type="Proteomes" id="UP001596270">
    <property type="component" value="Unassembled WGS sequence"/>
</dbReference>
<feature type="domain" description="TRAP C4-dicarboxylate transport system permease DctM subunit" evidence="8">
    <location>
        <begin position="11"/>
        <end position="424"/>
    </location>
</feature>
<dbReference type="EMBL" id="JBHSRS010000083">
    <property type="protein sequence ID" value="MFC6283691.1"/>
    <property type="molecule type" value="Genomic_DNA"/>
</dbReference>
<organism evidence="9 10">
    <name type="scientific">Polaromonas aquatica</name>
    <dbReference type="NCBI Taxonomy" id="332657"/>
    <lineage>
        <taxon>Bacteria</taxon>
        <taxon>Pseudomonadati</taxon>
        <taxon>Pseudomonadota</taxon>
        <taxon>Betaproteobacteria</taxon>
        <taxon>Burkholderiales</taxon>
        <taxon>Comamonadaceae</taxon>
        <taxon>Polaromonas</taxon>
    </lineage>
</organism>
<sequence length="434" mass="45344">MSVLTIGAIGIVALFVLILLQVPVGIAMLVVGVAGYAAQTGWGPALAMLASEPAGLLSSVDLATVPLFLLMGTFASAAGFSAEIYNAAAAVLGHRRGGLAYATAGGCAAFGAICGSSTATAATFAKAALPEMLSRGYSPGFAAGTIAAGGALKSLIPPSVAMILYCVAAKTFIFDLFIAAIIPAVLTIAANLLMIAVVVRLRPEIAPMSERLPWSERWPLIRAALPVLFLMVVVFCGLYSGIFTVNEAASVAAVLSFAFAAMRGRLTRVAVWRGMRDCASASAMIYMIIIGSTIFGAFIGLAQIPEALIALLNGTQLSGLTIIFLLLVIYLILGAVFDEIAAMLITLPFVLPIITQLGYDPIWWGILNIVIIEIGMILPPLGIAVFVLHGMAPQISLSKIYKGVTPFILADMFVLALLTLFPALSLWLPKILQN</sequence>
<feature type="transmembrane region" description="Helical" evidence="7">
    <location>
        <begin position="176"/>
        <end position="199"/>
    </location>
</feature>